<dbReference type="PATRIC" id="fig|1200352.3.peg.2367"/>
<dbReference type="PROSITE" id="PS51846">
    <property type="entry name" value="CNNM"/>
    <property type="match status" value="1"/>
</dbReference>
<feature type="domain" description="CNNM transmembrane" evidence="3">
    <location>
        <begin position="1"/>
        <end position="202"/>
    </location>
</feature>
<protein>
    <recommendedName>
        <fullName evidence="3">CNNM transmembrane domain-containing protein</fullName>
    </recommendedName>
</protein>
<dbReference type="PANTHER" id="PTHR43099">
    <property type="entry name" value="UPF0053 PROTEIN YRKA"/>
    <property type="match status" value="1"/>
</dbReference>
<proteinExistence type="predicted"/>
<evidence type="ECO:0000256" key="2">
    <source>
        <dbReference type="SAM" id="Phobius"/>
    </source>
</evidence>
<dbReference type="eggNOG" id="COG1253">
    <property type="taxonomic scope" value="Bacteria"/>
</dbReference>
<sequence length="333" mass="35113">MSTVTVIIVTVVLLLASAFFVMIEFALLGAKRHRLEEQATTRVTARAALRGMDELTVMLAAAQLGITAVTFALGAVTKPAVSAWITPLIEAVGLPHSAAYTVSFILALLVVTFLHLVIGEMAPKSWAIAFPERAVMLIAVPARALARLLHPLLIGMNRAANQLVRWSGVEPVDRAAAGGHDTDSLRHLVEHSAQSGALNIADRDRVIGALDLTRRTLGDLPGSSVPALPAKATVGEVQDAARTSGQMRVLVGPSEFVHVRDTLTLDRSALVGGTGELVRPLLVLDPDLPVHEVLRRLREEGEQIVGVRGGAPRTVVLPEILAVVLAGPAGPAG</sequence>
<dbReference type="GO" id="GO:0016020">
    <property type="term" value="C:membrane"/>
    <property type="evidence" value="ECO:0007669"/>
    <property type="project" value="UniProtKB-UniRule"/>
</dbReference>
<organism evidence="4 5">
    <name type="scientific">Corynebacterium terpenotabidum Y-11</name>
    <dbReference type="NCBI Taxonomy" id="1200352"/>
    <lineage>
        <taxon>Bacteria</taxon>
        <taxon>Bacillati</taxon>
        <taxon>Actinomycetota</taxon>
        <taxon>Actinomycetes</taxon>
        <taxon>Mycobacteriales</taxon>
        <taxon>Corynebacteriaceae</taxon>
        <taxon>Corynebacterium</taxon>
    </lineage>
</organism>
<dbReference type="InterPro" id="IPR002550">
    <property type="entry name" value="CNNM"/>
</dbReference>
<dbReference type="RefSeq" id="WP_020442295.1">
    <property type="nucleotide sequence ID" value="NC_021663.1"/>
</dbReference>
<evidence type="ECO:0000259" key="3">
    <source>
        <dbReference type="PROSITE" id="PS51846"/>
    </source>
</evidence>
<dbReference type="Pfam" id="PF01595">
    <property type="entry name" value="CNNM"/>
    <property type="match status" value="1"/>
</dbReference>
<keyword evidence="1 2" id="KW-0812">Transmembrane</keyword>
<reference evidence="4 5" key="1">
    <citation type="submission" date="2012-06" db="EMBL/GenBank/DDBJ databases">
        <title>Complete genome sequence of Corynebacterium terpenotabidum Y-11 (=DSM 44721).</title>
        <authorList>
            <person name="Ruckert C."/>
            <person name="Albersmeier A."/>
            <person name="Al-Dilaimi A."/>
            <person name="Szczepanowski R."/>
            <person name="Kalinowski J."/>
        </authorList>
    </citation>
    <scope>NUCLEOTIDE SEQUENCE [LARGE SCALE GENOMIC DNA]</scope>
    <source>
        <strain evidence="4 5">Y-11</strain>
    </source>
</reference>
<keyword evidence="1 2" id="KW-1133">Transmembrane helix</keyword>
<feature type="transmembrane region" description="Helical" evidence="2">
    <location>
        <begin position="55"/>
        <end position="77"/>
    </location>
</feature>
<gene>
    <name evidence="4" type="ORF">A606_11540</name>
</gene>
<dbReference type="AlphaFoldDB" id="S4XFQ3"/>
<keyword evidence="1 2" id="KW-0472">Membrane</keyword>
<keyword evidence="5" id="KW-1185">Reference proteome</keyword>
<feature type="transmembrane region" description="Helical" evidence="2">
    <location>
        <begin position="6"/>
        <end position="28"/>
    </location>
</feature>
<dbReference type="InterPro" id="IPR051676">
    <property type="entry name" value="UPF0053_domain"/>
</dbReference>
<dbReference type="STRING" id="1200352.A606_11540"/>
<evidence type="ECO:0000313" key="5">
    <source>
        <dbReference type="Proteomes" id="UP000014809"/>
    </source>
</evidence>
<dbReference type="EMBL" id="CP003696">
    <property type="protein sequence ID" value="AGP31947.1"/>
    <property type="molecule type" value="Genomic_DNA"/>
</dbReference>
<evidence type="ECO:0000313" key="4">
    <source>
        <dbReference type="EMBL" id="AGP31947.1"/>
    </source>
</evidence>
<dbReference type="Proteomes" id="UP000014809">
    <property type="component" value="Chromosome"/>
</dbReference>
<accession>S4XFQ3</accession>
<dbReference type="HOGENOM" id="CLU_015237_4_0_11"/>
<name>S4XFQ3_9CORY</name>
<dbReference type="PANTHER" id="PTHR43099:SF5">
    <property type="entry name" value="HLYC_CORC FAMILY TRANSPORTER"/>
    <property type="match status" value="1"/>
</dbReference>
<dbReference type="KEGG" id="cter:A606_11540"/>
<feature type="transmembrane region" description="Helical" evidence="2">
    <location>
        <begin position="97"/>
        <end position="118"/>
    </location>
</feature>
<evidence type="ECO:0000256" key="1">
    <source>
        <dbReference type="PROSITE-ProRule" id="PRU01193"/>
    </source>
</evidence>